<dbReference type="Proteomes" id="UP000626092">
    <property type="component" value="Unassembled WGS sequence"/>
</dbReference>
<dbReference type="OrthoDB" id="1433187at2759"/>
<keyword evidence="2" id="KW-1185">Reference proteome</keyword>
<accession>A0A834FZG9</accession>
<proteinExistence type="predicted"/>
<comment type="caution">
    <text evidence="1">The sequence shown here is derived from an EMBL/GenBank/DDBJ whole genome shotgun (WGS) entry which is preliminary data.</text>
</comment>
<dbReference type="AlphaFoldDB" id="A0A834FZG9"/>
<gene>
    <name evidence="1" type="ORF">RHSIM_RhsimUnG0026200</name>
</gene>
<evidence type="ECO:0000313" key="2">
    <source>
        <dbReference type="Proteomes" id="UP000626092"/>
    </source>
</evidence>
<name>A0A834FZG9_RHOSS</name>
<reference evidence="1" key="1">
    <citation type="submission" date="2019-11" db="EMBL/GenBank/DDBJ databases">
        <authorList>
            <person name="Liu Y."/>
            <person name="Hou J."/>
            <person name="Li T.-Q."/>
            <person name="Guan C.-H."/>
            <person name="Wu X."/>
            <person name="Wu H.-Z."/>
            <person name="Ling F."/>
            <person name="Zhang R."/>
            <person name="Shi X.-G."/>
            <person name="Ren J.-P."/>
            <person name="Chen E.-F."/>
            <person name="Sun J.-M."/>
        </authorList>
    </citation>
    <scope>NUCLEOTIDE SEQUENCE</scope>
    <source>
        <strain evidence="1">Adult_tree_wgs_1</strain>
        <tissue evidence="1">Leaves</tissue>
    </source>
</reference>
<evidence type="ECO:0008006" key="3">
    <source>
        <dbReference type="Google" id="ProtNLM"/>
    </source>
</evidence>
<organism evidence="1 2">
    <name type="scientific">Rhododendron simsii</name>
    <name type="common">Sims's rhododendron</name>
    <dbReference type="NCBI Taxonomy" id="118357"/>
    <lineage>
        <taxon>Eukaryota</taxon>
        <taxon>Viridiplantae</taxon>
        <taxon>Streptophyta</taxon>
        <taxon>Embryophyta</taxon>
        <taxon>Tracheophyta</taxon>
        <taxon>Spermatophyta</taxon>
        <taxon>Magnoliopsida</taxon>
        <taxon>eudicotyledons</taxon>
        <taxon>Gunneridae</taxon>
        <taxon>Pentapetalae</taxon>
        <taxon>asterids</taxon>
        <taxon>Ericales</taxon>
        <taxon>Ericaceae</taxon>
        <taxon>Ericoideae</taxon>
        <taxon>Rhodoreae</taxon>
        <taxon>Rhododendron</taxon>
    </lineage>
</organism>
<dbReference type="EMBL" id="WJXA01000064">
    <property type="protein sequence ID" value="KAF7116515.1"/>
    <property type="molecule type" value="Genomic_DNA"/>
</dbReference>
<evidence type="ECO:0000313" key="1">
    <source>
        <dbReference type="EMBL" id="KAF7116515.1"/>
    </source>
</evidence>
<protein>
    <recommendedName>
        <fullName evidence="3">F-box associated domain-containing protein</fullName>
    </recommendedName>
</protein>
<sequence length="258" mass="29091">MCKFYIPNEGIWQELGLVNLGARNIKFDCAIYHKDALHILSDWFPFMREGSDFCWPYIVAFDPEKGTSRFMKIPEAARKCDFGHPNFKMGLFKWSKGNEESICLVTLSKRVFTTWAMVDYDAGLWIRINKVRALAMGMVEPDPEIAGFTVLNGDSLLIATEKCVYRYCLTGDWEGKRAEKVCENGCGANIFKLDFQPEDREIPVVGESIISEWCNRLSWGKFCTGSEDFSLGLINDDFGLRPEIGADEVGGSSGGNKL</sequence>